<sequence>MTANATEEDRSDGSGAAPHDPGDAPPAGVRPGPVGHPPPRVADGATGPARAARTVAVMGRDGAVGIVALSVLAALGIAAAMLLAGPGALTLLVAVVLGGVQVASLLRVREGALGLRRFLLASSGQAGLTYPLAGDPGVVSALVYVGVGLVFGVVVLGGLRVMRRLDAVDALDPAEEPPRADTQPLPVTDAER</sequence>
<feature type="region of interest" description="Disordered" evidence="1">
    <location>
        <begin position="1"/>
        <end position="47"/>
    </location>
</feature>
<gene>
    <name evidence="3" type="ORF">GCM10023200_52830</name>
</gene>
<comment type="caution">
    <text evidence="3">The sequence shown here is derived from an EMBL/GenBank/DDBJ whole genome shotgun (WGS) entry which is preliminary data.</text>
</comment>
<organism evidence="3 4">
    <name type="scientific">Actinomycetospora chlora</name>
    <dbReference type="NCBI Taxonomy" id="663608"/>
    <lineage>
        <taxon>Bacteria</taxon>
        <taxon>Bacillati</taxon>
        <taxon>Actinomycetota</taxon>
        <taxon>Actinomycetes</taxon>
        <taxon>Pseudonocardiales</taxon>
        <taxon>Pseudonocardiaceae</taxon>
        <taxon>Actinomycetospora</taxon>
    </lineage>
</organism>
<accession>A0ABP9CCS0</accession>
<evidence type="ECO:0000256" key="1">
    <source>
        <dbReference type="SAM" id="MobiDB-lite"/>
    </source>
</evidence>
<reference evidence="4" key="1">
    <citation type="journal article" date="2019" name="Int. J. Syst. Evol. Microbiol.">
        <title>The Global Catalogue of Microorganisms (GCM) 10K type strain sequencing project: providing services to taxonomists for standard genome sequencing and annotation.</title>
        <authorList>
            <consortium name="The Broad Institute Genomics Platform"/>
            <consortium name="The Broad Institute Genome Sequencing Center for Infectious Disease"/>
            <person name="Wu L."/>
            <person name="Ma J."/>
        </authorList>
    </citation>
    <scope>NUCLEOTIDE SEQUENCE [LARGE SCALE GENOMIC DNA]</scope>
    <source>
        <strain evidence="4">JCM 17979</strain>
    </source>
</reference>
<keyword evidence="2" id="KW-0812">Transmembrane</keyword>
<feature type="compositionally biased region" description="Low complexity" evidence="1">
    <location>
        <begin position="13"/>
        <end position="33"/>
    </location>
</feature>
<protein>
    <recommendedName>
        <fullName evidence="5">Integral membrane protein</fullName>
    </recommendedName>
</protein>
<evidence type="ECO:0000313" key="4">
    <source>
        <dbReference type="Proteomes" id="UP001500928"/>
    </source>
</evidence>
<feature type="transmembrane region" description="Helical" evidence="2">
    <location>
        <begin position="139"/>
        <end position="159"/>
    </location>
</feature>
<keyword evidence="4" id="KW-1185">Reference proteome</keyword>
<dbReference type="Proteomes" id="UP001500928">
    <property type="component" value="Unassembled WGS sequence"/>
</dbReference>
<name>A0ABP9CCS0_9PSEU</name>
<keyword evidence="2" id="KW-1133">Transmembrane helix</keyword>
<feature type="region of interest" description="Disordered" evidence="1">
    <location>
        <begin position="173"/>
        <end position="192"/>
    </location>
</feature>
<evidence type="ECO:0000256" key="2">
    <source>
        <dbReference type="SAM" id="Phobius"/>
    </source>
</evidence>
<feature type="transmembrane region" description="Helical" evidence="2">
    <location>
        <begin position="63"/>
        <end position="83"/>
    </location>
</feature>
<evidence type="ECO:0000313" key="3">
    <source>
        <dbReference type="EMBL" id="GAA4808481.1"/>
    </source>
</evidence>
<proteinExistence type="predicted"/>
<keyword evidence="2" id="KW-0472">Membrane</keyword>
<evidence type="ECO:0008006" key="5">
    <source>
        <dbReference type="Google" id="ProtNLM"/>
    </source>
</evidence>
<dbReference type="EMBL" id="BAABHO010000061">
    <property type="protein sequence ID" value="GAA4808481.1"/>
    <property type="molecule type" value="Genomic_DNA"/>
</dbReference>